<keyword evidence="2" id="KW-1185">Reference proteome</keyword>
<dbReference type="EMBL" id="BAAAQD010000011">
    <property type="protein sequence ID" value="GAA1529742.1"/>
    <property type="molecule type" value="Genomic_DNA"/>
</dbReference>
<gene>
    <name evidence="1" type="ORF">GCM10009827_053790</name>
</gene>
<dbReference type="Pfam" id="PF21813">
    <property type="entry name" value="DUF6882"/>
    <property type="match status" value="1"/>
</dbReference>
<accession>A0ABN2AZC4</accession>
<dbReference type="InterPro" id="IPR049249">
    <property type="entry name" value="DUF6882"/>
</dbReference>
<sequence>MGIFNRRRTGTDDVALLALQGEDMIEQLAQAHVTWGLGTADRWGLDQRTGVITWTFPDKTASAPAQILGSFNASTSSWVWAWGNGSILPELSVAAAQVRDWGAERGLPAFTQARVDVDEEGAATLVTVAVRVTTATGFYRASGTASVPVITFGPVTLTAADGTTSTFTVDVS</sequence>
<protein>
    <submittedName>
        <fullName evidence="1">Uncharacterized protein</fullName>
    </submittedName>
</protein>
<dbReference type="Proteomes" id="UP001501470">
    <property type="component" value="Unassembled WGS sequence"/>
</dbReference>
<name>A0ABN2AZC4_9ACTN</name>
<reference evidence="1 2" key="1">
    <citation type="journal article" date="2019" name="Int. J. Syst. Evol. Microbiol.">
        <title>The Global Catalogue of Microorganisms (GCM) 10K type strain sequencing project: providing services to taxonomists for standard genome sequencing and annotation.</title>
        <authorList>
            <consortium name="The Broad Institute Genomics Platform"/>
            <consortium name="The Broad Institute Genome Sequencing Center for Infectious Disease"/>
            <person name="Wu L."/>
            <person name="Ma J."/>
        </authorList>
    </citation>
    <scope>NUCLEOTIDE SEQUENCE [LARGE SCALE GENOMIC DNA]</scope>
    <source>
        <strain evidence="1 2">JCM 15933</strain>
    </source>
</reference>
<dbReference type="RefSeq" id="WP_344504887.1">
    <property type="nucleotide sequence ID" value="NZ_BAAAQD010000011.1"/>
</dbReference>
<evidence type="ECO:0000313" key="1">
    <source>
        <dbReference type="EMBL" id="GAA1529742.1"/>
    </source>
</evidence>
<proteinExistence type="predicted"/>
<comment type="caution">
    <text evidence="1">The sequence shown here is derived from an EMBL/GenBank/DDBJ whole genome shotgun (WGS) entry which is preliminary data.</text>
</comment>
<evidence type="ECO:0000313" key="2">
    <source>
        <dbReference type="Proteomes" id="UP001501470"/>
    </source>
</evidence>
<organism evidence="1 2">
    <name type="scientific">Dactylosporangium maewongense</name>
    <dbReference type="NCBI Taxonomy" id="634393"/>
    <lineage>
        <taxon>Bacteria</taxon>
        <taxon>Bacillati</taxon>
        <taxon>Actinomycetota</taxon>
        <taxon>Actinomycetes</taxon>
        <taxon>Micromonosporales</taxon>
        <taxon>Micromonosporaceae</taxon>
        <taxon>Dactylosporangium</taxon>
    </lineage>
</organism>